<dbReference type="EC" id="2.7.11.1" evidence="7"/>
<name>A0A517XMZ2_9BACT</name>
<evidence type="ECO:0000256" key="5">
    <source>
        <dbReference type="SAM" id="MobiDB-lite"/>
    </source>
</evidence>
<dbReference type="GO" id="GO:0005524">
    <property type="term" value="F:ATP binding"/>
    <property type="evidence" value="ECO:0007669"/>
    <property type="project" value="UniProtKB-KW"/>
</dbReference>
<dbReference type="InterPro" id="IPR008271">
    <property type="entry name" value="Ser/Thr_kinase_AS"/>
</dbReference>
<dbReference type="Pfam" id="PF13809">
    <property type="entry name" value="Tubulin_2"/>
    <property type="match status" value="1"/>
</dbReference>
<feature type="region of interest" description="Disordered" evidence="5">
    <location>
        <begin position="615"/>
        <end position="657"/>
    </location>
</feature>
<protein>
    <submittedName>
        <fullName evidence="7">Tubulin-like protein</fullName>
        <ecNumber evidence="7">2.7.11.1</ecNumber>
    </submittedName>
</protein>
<evidence type="ECO:0000256" key="1">
    <source>
        <dbReference type="ARBA" id="ARBA00022679"/>
    </source>
</evidence>
<dbReference type="SUPFAM" id="SSF52490">
    <property type="entry name" value="Tubulin nucleotide-binding domain-like"/>
    <property type="match status" value="1"/>
</dbReference>
<keyword evidence="2" id="KW-0547">Nucleotide-binding</keyword>
<dbReference type="Gene3D" id="3.40.50.1440">
    <property type="entry name" value="Tubulin/FtsZ, GTPase domain"/>
    <property type="match status" value="1"/>
</dbReference>
<feature type="domain" description="Protein kinase" evidence="6">
    <location>
        <begin position="15"/>
        <end position="271"/>
    </location>
</feature>
<dbReference type="InterPro" id="IPR025904">
    <property type="entry name" value="Tubulin-like"/>
</dbReference>
<dbReference type="PROSITE" id="PS50011">
    <property type="entry name" value="PROTEIN_KINASE_DOM"/>
    <property type="match status" value="1"/>
</dbReference>
<dbReference type="KEGG" id="uli:ETAA1_07700"/>
<keyword evidence="4" id="KW-0067">ATP-binding</keyword>
<keyword evidence="3" id="KW-0418">Kinase</keyword>
<evidence type="ECO:0000259" key="6">
    <source>
        <dbReference type="PROSITE" id="PS50011"/>
    </source>
</evidence>
<dbReference type="GO" id="GO:0004674">
    <property type="term" value="F:protein serine/threonine kinase activity"/>
    <property type="evidence" value="ECO:0007669"/>
    <property type="project" value="UniProtKB-EC"/>
</dbReference>
<proteinExistence type="predicted"/>
<accession>A0A517XMZ2</accession>
<dbReference type="RefSeq" id="WP_145234455.1">
    <property type="nucleotide sequence ID" value="NZ_CP036273.1"/>
</dbReference>
<dbReference type="Proteomes" id="UP000319576">
    <property type="component" value="Chromosome"/>
</dbReference>
<dbReference type="Pfam" id="PF00069">
    <property type="entry name" value="Pkinase"/>
    <property type="match status" value="1"/>
</dbReference>
<evidence type="ECO:0000313" key="7">
    <source>
        <dbReference type="EMBL" id="QDU18874.1"/>
    </source>
</evidence>
<dbReference type="Gene3D" id="1.10.510.10">
    <property type="entry name" value="Transferase(Phosphotransferase) domain 1"/>
    <property type="match status" value="1"/>
</dbReference>
<evidence type="ECO:0000313" key="8">
    <source>
        <dbReference type="Proteomes" id="UP000319576"/>
    </source>
</evidence>
<dbReference type="PANTHER" id="PTHR43289">
    <property type="entry name" value="MITOGEN-ACTIVATED PROTEIN KINASE KINASE KINASE 20-RELATED"/>
    <property type="match status" value="1"/>
</dbReference>
<dbReference type="OrthoDB" id="223260at2"/>
<keyword evidence="8" id="KW-1185">Reference proteome</keyword>
<dbReference type="InterPro" id="IPR036525">
    <property type="entry name" value="Tubulin/FtsZ_GTPase_sf"/>
</dbReference>
<dbReference type="InterPro" id="IPR011009">
    <property type="entry name" value="Kinase-like_dom_sf"/>
</dbReference>
<evidence type="ECO:0000256" key="3">
    <source>
        <dbReference type="ARBA" id="ARBA00022777"/>
    </source>
</evidence>
<dbReference type="SUPFAM" id="SSF56112">
    <property type="entry name" value="Protein kinase-like (PK-like)"/>
    <property type="match status" value="1"/>
</dbReference>
<evidence type="ECO:0000256" key="2">
    <source>
        <dbReference type="ARBA" id="ARBA00022741"/>
    </source>
</evidence>
<dbReference type="PROSITE" id="PS00108">
    <property type="entry name" value="PROTEIN_KINASE_ST"/>
    <property type="match status" value="1"/>
</dbReference>
<reference evidence="7 8" key="1">
    <citation type="submission" date="2019-02" db="EMBL/GenBank/DDBJ databases">
        <title>Deep-cultivation of Planctomycetes and their phenomic and genomic characterization uncovers novel biology.</title>
        <authorList>
            <person name="Wiegand S."/>
            <person name="Jogler M."/>
            <person name="Boedeker C."/>
            <person name="Pinto D."/>
            <person name="Vollmers J."/>
            <person name="Rivas-Marin E."/>
            <person name="Kohn T."/>
            <person name="Peeters S.H."/>
            <person name="Heuer A."/>
            <person name="Rast P."/>
            <person name="Oberbeckmann S."/>
            <person name="Bunk B."/>
            <person name="Jeske O."/>
            <person name="Meyerdierks A."/>
            <person name="Storesund J.E."/>
            <person name="Kallscheuer N."/>
            <person name="Luecker S."/>
            <person name="Lage O.M."/>
            <person name="Pohl T."/>
            <person name="Merkel B.J."/>
            <person name="Hornburger P."/>
            <person name="Mueller R.-W."/>
            <person name="Bruemmer F."/>
            <person name="Labrenz M."/>
            <person name="Spormann A.M."/>
            <person name="Op den Camp H."/>
            <person name="Overmann J."/>
            <person name="Amann R."/>
            <person name="Jetten M.S.M."/>
            <person name="Mascher T."/>
            <person name="Medema M.H."/>
            <person name="Devos D.P."/>
            <person name="Kaster A.-K."/>
            <person name="Ovreas L."/>
            <person name="Rohde M."/>
            <person name="Galperin M.Y."/>
            <person name="Jogler C."/>
        </authorList>
    </citation>
    <scope>NUCLEOTIDE SEQUENCE [LARGE SCALE GENOMIC DNA]</scope>
    <source>
        <strain evidence="7 8">ETA_A1</strain>
    </source>
</reference>
<dbReference type="PANTHER" id="PTHR43289:SF34">
    <property type="entry name" value="SERINE_THREONINE-PROTEIN KINASE YBDM-RELATED"/>
    <property type="match status" value="1"/>
</dbReference>
<feature type="region of interest" description="Disordered" evidence="5">
    <location>
        <begin position="275"/>
        <end position="295"/>
    </location>
</feature>
<dbReference type="AlphaFoldDB" id="A0A517XMZ2"/>
<dbReference type="EMBL" id="CP036273">
    <property type="protein sequence ID" value="QDU18874.1"/>
    <property type="molecule type" value="Genomic_DNA"/>
</dbReference>
<sequence length="1204" mass="128785">MSVRIESHAEPIPGYKLLDRLGSGGFGEVWRCEAPGGINKAVKVIFGDLRSQDNDLVRYAEQELKALKRVKQVRHPYLLALDRYDIVDGKLMIVMELADCNLWDRFRECREKGHPGIPRDELLGYMREAAEVLDLMNDQFGLQHLDIKPQNLFLLYNHVKVADFGQVKDLQGVMASVTGGITPVYAAPETFDGLVSRYCDQYSLACVYQELLTGQRPFDGTSMSQLLMQHLQLPPDLAPSPPADRPALLRALAKRPDDRWPTVSAFVRAIQDGGGGSGAVGRAAPTADSANDLGPKPGSGIHGLELETPSPRGLLDTDNHAALITPAPPEVTGDGPLRPAVVIGIGQAGLRVAQRLRFELAERYGPAEFTPLVRTLAIDTDPDTLDDAERPRPQDRLAALPADCIIPAKLNRASHYLKPRLNGRNLTDGWFDPQLLYRIPRTPQTMGLRLFGRLAFMDHYRTVMAKLGAELEAALAPDSLHLTEQRTGLRRRTNRPRVYVVAGAGGGTGGGMLLDVAYAVRARLKRMGYESPELVGVLFLPPADASLAPPQALGNAYATLTELNHYTRPDTTFTAHYDDRSGAVKEKDAPFTRVLLVPGPAGAVFNGTRSTPPATGVVGRGALTRPAPAGVGTRMTPPGIAVPGARKPGSGATGTPGSRVVPVPGFGQTPEPAGTAFKAVTQVAELIRLDLFTPVGRTADAQREAKLAGLPPGVTVGAFGVAAFDWPRAEVVVRTAETVSRKVLTAWLLPNVKRAREVIPTWAAAQWTRMELDPDAVLARLQAAAESATGARTEDLIAAATEPLVPKGWLARLPEPERVAVAVDGLVKLFGPPSGPAHRVPTAAEGAVAEAALAVANEAALHLRTVVAGLVEDPQFRLAGAEEATRQFLATTDRLAEKYYAEAAAADLKATAAYECLVQYTHFQKGMRKPAAAEIADALRLFPRARYQGVLHRTLARLYQTVRDPLEAQLADVSGCRERLAEVAGPVGPAAADFIPGPRRLMPPGCLGVDDAVARFEGVLTDADQAAIDARVQALLEPEHGGLFQACFSSSAGPEGVVAAVREEARSYLDARLGDVDMGAMFAERFRSRQSAEAAVGHAFAEAEPEWVGGGPWTGTEVTVLAVPDGVAGAPVRELAARAIPVAGLPTADSRDDVTIYREYPAVPLSAVPHLGPAGSTAYQNLPESNQCSLHSRLDVTAWTGVDD</sequence>
<gene>
    <name evidence="7" type="ORF">ETAA1_07700</name>
</gene>
<keyword evidence="1 7" id="KW-0808">Transferase</keyword>
<evidence type="ECO:0000256" key="4">
    <source>
        <dbReference type="ARBA" id="ARBA00022840"/>
    </source>
</evidence>
<dbReference type="InterPro" id="IPR000719">
    <property type="entry name" value="Prot_kinase_dom"/>
</dbReference>
<dbReference type="CDD" id="cd14014">
    <property type="entry name" value="STKc_PknB_like"/>
    <property type="match status" value="1"/>
</dbReference>
<organism evidence="7 8">
    <name type="scientific">Urbifossiella limnaea</name>
    <dbReference type="NCBI Taxonomy" id="2528023"/>
    <lineage>
        <taxon>Bacteria</taxon>
        <taxon>Pseudomonadati</taxon>
        <taxon>Planctomycetota</taxon>
        <taxon>Planctomycetia</taxon>
        <taxon>Gemmatales</taxon>
        <taxon>Gemmataceae</taxon>
        <taxon>Urbifossiella</taxon>
    </lineage>
</organism>
<dbReference type="SMART" id="SM00220">
    <property type="entry name" value="S_TKc"/>
    <property type="match status" value="1"/>
</dbReference>